<organism evidence="2 3">
    <name type="scientific">Actinomadura rayongensis</name>
    <dbReference type="NCBI Taxonomy" id="1429076"/>
    <lineage>
        <taxon>Bacteria</taxon>
        <taxon>Bacillati</taxon>
        <taxon>Actinomycetota</taxon>
        <taxon>Actinomycetes</taxon>
        <taxon>Streptosporangiales</taxon>
        <taxon>Thermomonosporaceae</taxon>
        <taxon>Actinomadura</taxon>
    </lineage>
</organism>
<keyword evidence="1" id="KW-0472">Membrane</keyword>
<name>A0A6I4WE94_9ACTN</name>
<keyword evidence="3" id="KW-1185">Reference proteome</keyword>
<accession>A0A6I4WE94</accession>
<comment type="caution">
    <text evidence="2">The sequence shown here is derived from an EMBL/GenBank/DDBJ whole genome shotgun (WGS) entry which is preliminary data.</text>
</comment>
<dbReference type="InterPro" id="IPR021401">
    <property type="entry name" value="DUF3040"/>
</dbReference>
<gene>
    <name evidence="2" type="ORF">GQ466_24490</name>
</gene>
<keyword evidence="1" id="KW-1133">Transmembrane helix</keyword>
<feature type="transmembrane region" description="Helical" evidence="1">
    <location>
        <begin position="42"/>
        <end position="65"/>
    </location>
</feature>
<reference evidence="2 3" key="1">
    <citation type="submission" date="2019-12" db="EMBL/GenBank/DDBJ databases">
        <title>Nocardia macrotermitis sp. nov. and Nocardia aurantia sp. nov., isolated from the gut of the fungus growing-termite Macrotermes natalensis.</title>
        <authorList>
            <person name="Christine B."/>
            <person name="Rene B."/>
        </authorList>
    </citation>
    <scope>NUCLEOTIDE SEQUENCE [LARGE SCALE GENOMIC DNA]</scope>
    <source>
        <strain evidence="2 3">DSM 102126</strain>
    </source>
</reference>
<dbReference type="Proteomes" id="UP000431901">
    <property type="component" value="Unassembled WGS sequence"/>
</dbReference>
<protein>
    <submittedName>
        <fullName evidence="2">DUF3040 domain-containing protein</fullName>
    </submittedName>
</protein>
<dbReference type="RefSeq" id="WP_161105373.1">
    <property type="nucleotide sequence ID" value="NZ_JBHLYI010000024.1"/>
</dbReference>
<dbReference type="Pfam" id="PF11239">
    <property type="entry name" value="DUF3040"/>
    <property type="match status" value="1"/>
</dbReference>
<keyword evidence="1" id="KW-0812">Transmembrane</keyword>
<sequence length="66" mass="7127">MALSMEERRLLAEIEVRLTADDPRLAVRMTRLGRDRRRRIRLVAAVAIVAVAAAAALAGALLAAFG</sequence>
<evidence type="ECO:0000313" key="2">
    <source>
        <dbReference type="EMBL" id="MXQ67180.1"/>
    </source>
</evidence>
<dbReference type="EMBL" id="WUTW01000006">
    <property type="protein sequence ID" value="MXQ67180.1"/>
    <property type="molecule type" value="Genomic_DNA"/>
</dbReference>
<proteinExistence type="predicted"/>
<dbReference type="OrthoDB" id="3483882at2"/>
<dbReference type="AlphaFoldDB" id="A0A6I4WE94"/>
<evidence type="ECO:0000313" key="3">
    <source>
        <dbReference type="Proteomes" id="UP000431901"/>
    </source>
</evidence>
<evidence type="ECO:0000256" key="1">
    <source>
        <dbReference type="SAM" id="Phobius"/>
    </source>
</evidence>